<feature type="transmembrane region" description="Helical" evidence="9">
    <location>
        <begin position="82"/>
        <end position="101"/>
    </location>
</feature>
<evidence type="ECO:0000259" key="10">
    <source>
        <dbReference type="PROSITE" id="PS50928"/>
    </source>
</evidence>
<accession>A0AAN0VUU2</accession>
<dbReference type="PANTHER" id="PTHR43163:SF4">
    <property type="entry name" value="PUTRESCINE EXPORT SYSTEM PERMEASE PROTEIN SAPB"/>
    <property type="match status" value="1"/>
</dbReference>
<dbReference type="GO" id="GO:0071916">
    <property type="term" value="F:dipeptide transmembrane transporter activity"/>
    <property type="evidence" value="ECO:0007669"/>
    <property type="project" value="TreeGrafter"/>
</dbReference>
<keyword evidence="2 9" id="KW-0813">Transport</keyword>
<dbReference type="PANTHER" id="PTHR43163">
    <property type="entry name" value="DIPEPTIDE TRANSPORT SYSTEM PERMEASE PROTEIN DPPB-RELATED"/>
    <property type="match status" value="1"/>
</dbReference>
<sequence length="321" mass="35911">MIIFTLRRLLLLLITLLFLAVVGFSLNYFTPHAPLQGASLWNAWVFWFESLLHWDFGVSSINGQSINEQLRDVFPATMELCILAFGLALLIGIPVGMLAGIMRNKWQDKLISALALVGFSIPVFWLALLLTLFFSLTLGWFPVSGRFDLLYEVKSVTGFALVDAWLSDSPYRSEMIVSALRHMVLPVAALAVAPTTEVIRLMRISTIEVFDQNYVKAAATRGLSRFTILHRHVLHNALPPVIPRLGLQFSTMLTLAMITEVVFSWPGLGRWLINAIRQQDYMAISAGVMVIGSLVIIVNVISDILGAMANPLKHKEWYALR</sequence>
<comment type="similarity">
    <text evidence="8">Belongs to the binding-protein-dependent transport system permease family. OppBC subfamily.</text>
</comment>
<feature type="transmembrane region" description="Helical" evidence="9">
    <location>
        <begin position="245"/>
        <end position="263"/>
    </location>
</feature>
<keyword evidence="7 9" id="KW-0472">Membrane</keyword>
<keyword evidence="4" id="KW-0997">Cell inner membrane</keyword>
<evidence type="ECO:0000256" key="4">
    <source>
        <dbReference type="ARBA" id="ARBA00022519"/>
    </source>
</evidence>
<dbReference type="CDD" id="cd06261">
    <property type="entry name" value="TM_PBP2"/>
    <property type="match status" value="1"/>
</dbReference>
<dbReference type="InterPro" id="IPR035906">
    <property type="entry name" value="MetI-like_sf"/>
</dbReference>
<gene>
    <name evidence="11" type="ORF">LH23_18020</name>
</gene>
<keyword evidence="6 9" id="KW-1133">Transmembrane helix</keyword>
<name>A0AAN0VUU2_9ENTR</name>
<feature type="transmembrane region" description="Helical" evidence="9">
    <location>
        <begin position="113"/>
        <end position="141"/>
    </location>
</feature>
<feature type="domain" description="ABC transmembrane type-1" evidence="10">
    <location>
        <begin position="74"/>
        <end position="302"/>
    </location>
</feature>
<dbReference type="GO" id="GO:0005886">
    <property type="term" value="C:plasma membrane"/>
    <property type="evidence" value="ECO:0007669"/>
    <property type="project" value="UniProtKB-SubCell"/>
</dbReference>
<evidence type="ECO:0000256" key="2">
    <source>
        <dbReference type="ARBA" id="ARBA00022448"/>
    </source>
</evidence>
<dbReference type="PROSITE" id="PS50928">
    <property type="entry name" value="ABC_TM1"/>
    <property type="match status" value="1"/>
</dbReference>
<feature type="transmembrane region" description="Helical" evidence="9">
    <location>
        <begin position="283"/>
        <end position="305"/>
    </location>
</feature>
<evidence type="ECO:0000256" key="6">
    <source>
        <dbReference type="ARBA" id="ARBA00022989"/>
    </source>
</evidence>
<dbReference type="Gene3D" id="1.10.3720.10">
    <property type="entry name" value="MetI-like"/>
    <property type="match status" value="1"/>
</dbReference>
<evidence type="ECO:0000256" key="8">
    <source>
        <dbReference type="ARBA" id="ARBA00024202"/>
    </source>
</evidence>
<dbReference type="NCBIfam" id="NF011690">
    <property type="entry name" value="PRK15110.1"/>
    <property type="match status" value="1"/>
</dbReference>
<dbReference type="SUPFAM" id="SSF161098">
    <property type="entry name" value="MetI-like"/>
    <property type="match status" value="1"/>
</dbReference>
<evidence type="ECO:0000313" key="11">
    <source>
        <dbReference type="EMBL" id="AIR62484.1"/>
    </source>
</evidence>
<dbReference type="InterPro" id="IPR000515">
    <property type="entry name" value="MetI-like"/>
</dbReference>
<evidence type="ECO:0000256" key="1">
    <source>
        <dbReference type="ARBA" id="ARBA00004429"/>
    </source>
</evidence>
<dbReference type="RefSeq" id="WP_039294015.1">
    <property type="nucleotide sequence ID" value="NZ_CP009458.1"/>
</dbReference>
<evidence type="ECO:0000256" key="3">
    <source>
        <dbReference type="ARBA" id="ARBA00022475"/>
    </source>
</evidence>
<keyword evidence="5 9" id="KW-0812">Transmembrane</keyword>
<keyword evidence="3" id="KW-1003">Cell membrane</keyword>
<dbReference type="EMBL" id="CP009458">
    <property type="protein sequence ID" value="AIR62484.1"/>
    <property type="molecule type" value="Genomic_DNA"/>
</dbReference>
<dbReference type="KEGG" id="cem:LH23_18020"/>
<protein>
    <submittedName>
        <fullName evidence="11">Peptide ABC transporter permease</fullName>
    </submittedName>
</protein>
<evidence type="ECO:0000256" key="7">
    <source>
        <dbReference type="ARBA" id="ARBA00023136"/>
    </source>
</evidence>
<dbReference type="Pfam" id="PF00528">
    <property type="entry name" value="BPD_transp_1"/>
    <property type="match status" value="1"/>
</dbReference>
<dbReference type="AlphaFoldDB" id="A0AAN0VUU2"/>
<comment type="subcellular location">
    <subcellularLocation>
        <location evidence="1">Cell inner membrane</location>
        <topology evidence="1">Multi-pass membrane protein</topology>
    </subcellularLocation>
    <subcellularLocation>
        <location evidence="9">Cell membrane</location>
        <topology evidence="9">Multi-pass membrane protein</topology>
    </subcellularLocation>
</comment>
<reference evidence="11 12" key="1">
    <citation type="submission" date="2014-09" db="EMBL/GenBank/DDBJ databases">
        <authorList>
            <person name="Chan K.-G."/>
        </authorList>
    </citation>
    <scope>NUCLEOTIDE SEQUENCE [LARGE SCALE GENOMIC DNA]</scope>
    <source>
        <strain evidence="11 12">M006</strain>
    </source>
</reference>
<evidence type="ECO:0000256" key="9">
    <source>
        <dbReference type="RuleBase" id="RU363032"/>
    </source>
</evidence>
<dbReference type="Proteomes" id="UP000029516">
    <property type="component" value="Chromosome"/>
</dbReference>
<evidence type="ECO:0000313" key="12">
    <source>
        <dbReference type="Proteomes" id="UP000029516"/>
    </source>
</evidence>
<evidence type="ECO:0000256" key="5">
    <source>
        <dbReference type="ARBA" id="ARBA00022692"/>
    </source>
</evidence>
<proteinExistence type="inferred from homology"/>
<organism evidence="11 12">
    <name type="scientific">Cedecea neteri</name>
    <dbReference type="NCBI Taxonomy" id="158822"/>
    <lineage>
        <taxon>Bacteria</taxon>
        <taxon>Pseudomonadati</taxon>
        <taxon>Pseudomonadota</taxon>
        <taxon>Gammaproteobacteria</taxon>
        <taxon>Enterobacterales</taxon>
        <taxon>Enterobacteriaceae</taxon>
        <taxon>Cedecea</taxon>
    </lineage>
</organism>